<dbReference type="NCBIfam" id="TIGR00711">
    <property type="entry name" value="efflux_EmrB"/>
    <property type="match status" value="1"/>
</dbReference>
<dbReference type="InterPro" id="IPR011701">
    <property type="entry name" value="MFS"/>
</dbReference>
<dbReference type="Proteomes" id="UP001165378">
    <property type="component" value="Unassembled WGS sequence"/>
</dbReference>
<feature type="transmembrane region" description="Helical" evidence="9">
    <location>
        <begin position="175"/>
        <end position="197"/>
    </location>
</feature>
<gene>
    <name evidence="11" type="ORF">LZ495_01105</name>
</gene>
<keyword evidence="12" id="KW-1185">Reference proteome</keyword>
<feature type="transmembrane region" description="Helical" evidence="9">
    <location>
        <begin position="474"/>
        <end position="495"/>
    </location>
</feature>
<evidence type="ECO:0000256" key="8">
    <source>
        <dbReference type="SAM" id="MobiDB-lite"/>
    </source>
</evidence>
<evidence type="ECO:0000256" key="5">
    <source>
        <dbReference type="ARBA" id="ARBA00022989"/>
    </source>
</evidence>
<feature type="region of interest" description="Disordered" evidence="8">
    <location>
        <begin position="1"/>
        <end position="44"/>
    </location>
</feature>
<dbReference type="GO" id="GO:0022857">
    <property type="term" value="F:transmembrane transporter activity"/>
    <property type="evidence" value="ECO:0007669"/>
    <property type="project" value="InterPro"/>
</dbReference>
<feature type="transmembrane region" description="Helical" evidence="9">
    <location>
        <begin position="377"/>
        <end position="396"/>
    </location>
</feature>
<reference evidence="11" key="1">
    <citation type="submission" date="2022-01" db="EMBL/GenBank/DDBJ databases">
        <title>Genome-Based Taxonomic Classification of the Phylum Actinobacteria.</title>
        <authorList>
            <person name="Gao Y."/>
        </authorList>
    </citation>
    <scope>NUCLEOTIDE SEQUENCE</scope>
    <source>
        <strain evidence="11">KLBMP 8922</strain>
    </source>
</reference>
<keyword evidence="6 9" id="KW-0472">Membrane</keyword>
<protein>
    <submittedName>
        <fullName evidence="11">MFS transporter</fullName>
    </submittedName>
</protein>
<dbReference type="SUPFAM" id="SSF103473">
    <property type="entry name" value="MFS general substrate transporter"/>
    <property type="match status" value="2"/>
</dbReference>
<keyword evidence="7" id="KW-0046">Antibiotic resistance</keyword>
<dbReference type="InterPro" id="IPR036259">
    <property type="entry name" value="MFS_trans_sf"/>
</dbReference>
<proteinExistence type="predicted"/>
<feature type="transmembrane region" description="Helical" evidence="9">
    <location>
        <begin position="446"/>
        <end position="468"/>
    </location>
</feature>
<dbReference type="GO" id="GO:0046677">
    <property type="term" value="P:response to antibiotic"/>
    <property type="evidence" value="ECO:0007669"/>
    <property type="project" value="UniProtKB-KW"/>
</dbReference>
<comment type="caution">
    <text evidence="11">The sequence shown here is derived from an EMBL/GenBank/DDBJ whole genome shotgun (WGS) entry which is preliminary data.</text>
</comment>
<feature type="transmembrane region" description="Helical" evidence="9">
    <location>
        <begin position="90"/>
        <end position="106"/>
    </location>
</feature>
<dbReference type="Pfam" id="PF07690">
    <property type="entry name" value="MFS_1"/>
    <property type="match status" value="2"/>
</dbReference>
<sequence length="510" mass="51512">MTAIDGTRSGVPIPAPAAASDAAPARPGADGPGAPHKPGADTGSGHSRTGIVLLILVLGALTYSLLQSMLSPALPVITREVGTTTDTASWLLTAYLLVASVTTPVVSRLGDIHGKKKLFVVAIGALGVGSLICGLADSIGLLIVGRAIQGVGAAVFPLSFGIVRDEFPPERRAAAIGLTSAVMGIGGGIGSVLAGPIVDNLSYHWLFWIPMVVCAFTVAMAWKYIPDSPDRAQSTRINWLGAALLGAALACLLLGVSKGRTWGWGSASIVGLLAASAVLLVLWVLAELRSSAPLVDMKVMRLRGVWTTNVAGLLTGYAMMSAMFLMPQLLQLPKASGFGFGTTVTMAGVYMLPLAVAMLIAGPTAGALEARIGSKPSLLGGCALLAAGSLLLIVAHGELWQIMIGLFVFGLGVGAAMAAMANVIVAAVPPEQTGIASGINTIARTVGMSFGSALSMVAVTSSTTAAGMPKESGFTIAFAIAAGAGLLAVVVGMLVPAGRRNAPAPAHKVS</sequence>
<feature type="transmembrane region" description="Helical" evidence="9">
    <location>
        <begin position="143"/>
        <end position="163"/>
    </location>
</feature>
<feature type="compositionally biased region" description="Low complexity" evidence="8">
    <location>
        <begin position="16"/>
        <end position="34"/>
    </location>
</feature>
<evidence type="ECO:0000256" key="7">
    <source>
        <dbReference type="ARBA" id="ARBA00023251"/>
    </source>
</evidence>
<dbReference type="AlphaFoldDB" id="A0AA41TY66"/>
<evidence type="ECO:0000256" key="9">
    <source>
        <dbReference type="SAM" id="Phobius"/>
    </source>
</evidence>
<accession>A0AA41TY66</accession>
<dbReference type="InterPro" id="IPR004638">
    <property type="entry name" value="EmrB-like"/>
</dbReference>
<evidence type="ECO:0000259" key="10">
    <source>
        <dbReference type="PROSITE" id="PS50850"/>
    </source>
</evidence>
<feature type="transmembrane region" description="Helical" evidence="9">
    <location>
        <begin position="262"/>
        <end position="285"/>
    </location>
</feature>
<evidence type="ECO:0000256" key="1">
    <source>
        <dbReference type="ARBA" id="ARBA00004651"/>
    </source>
</evidence>
<dbReference type="GO" id="GO:0005886">
    <property type="term" value="C:plasma membrane"/>
    <property type="evidence" value="ECO:0007669"/>
    <property type="project" value="UniProtKB-SubCell"/>
</dbReference>
<dbReference type="PROSITE" id="PS50850">
    <property type="entry name" value="MFS"/>
    <property type="match status" value="1"/>
</dbReference>
<feature type="transmembrane region" description="Helical" evidence="9">
    <location>
        <begin position="118"/>
        <end position="137"/>
    </location>
</feature>
<keyword evidence="2" id="KW-0813">Transport</keyword>
<keyword evidence="3" id="KW-1003">Cell membrane</keyword>
<dbReference type="PANTHER" id="PTHR42718:SF46">
    <property type="entry name" value="BLR6921 PROTEIN"/>
    <property type="match status" value="1"/>
</dbReference>
<evidence type="ECO:0000313" key="11">
    <source>
        <dbReference type="EMBL" id="MCF2525825.1"/>
    </source>
</evidence>
<evidence type="ECO:0000256" key="3">
    <source>
        <dbReference type="ARBA" id="ARBA00022475"/>
    </source>
</evidence>
<keyword evidence="5 9" id="KW-1133">Transmembrane helix</keyword>
<comment type="subcellular location">
    <subcellularLocation>
        <location evidence="1">Cell membrane</location>
        <topology evidence="1">Multi-pass membrane protein</topology>
    </subcellularLocation>
</comment>
<dbReference type="RefSeq" id="WP_235049850.1">
    <property type="nucleotide sequence ID" value="NZ_JAKFHA010000001.1"/>
</dbReference>
<feature type="transmembrane region" description="Helical" evidence="9">
    <location>
        <begin position="402"/>
        <end position="425"/>
    </location>
</feature>
<feature type="transmembrane region" description="Helical" evidence="9">
    <location>
        <begin position="338"/>
        <end position="365"/>
    </location>
</feature>
<organism evidence="11 12">
    <name type="scientific">Yinghuangia soli</name>
    <dbReference type="NCBI Taxonomy" id="2908204"/>
    <lineage>
        <taxon>Bacteria</taxon>
        <taxon>Bacillati</taxon>
        <taxon>Actinomycetota</taxon>
        <taxon>Actinomycetes</taxon>
        <taxon>Kitasatosporales</taxon>
        <taxon>Streptomycetaceae</taxon>
        <taxon>Yinghuangia</taxon>
    </lineage>
</organism>
<evidence type="ECO:0000313" key="12">
    <source>
        <dbReference type="Proteomes" id="UP001165378"/>
    </source>
</evidence>
<dbReference type="Gene3D" id="1.20.1250.20">
    <property type="entry name" value="MFS general substrate transporter like domains"/>
    <property type="match status" value="2"/>
</dbReference>
<dbReference type="CDD" id="cd17504">
    <property type="entry name" value="MFS_MMR_MDR_like"/>
    <property type="match status" value="1"/>
</dbReference>
<feature type="transmembrane region" description="Helical" evidence="9">
    <location>
        <begin position="306"/>
        <end position="326"/>
    </location>
</feature>
<evidence type="ECO:0000256" key="4">
    <source>
        <dbReference type="ARBA" id="ARBA00022692"/>
    </source>
</evidence>
<name>A0AA41TY66_9ACTN</name>
<dbReference type="InterPro" id="IPR020846">
    <property type="entry name" value="MFS_dom"/>
</dbReference>
<evidence type="ECO:0000256" key="6">
    <source>
        <dbReference type="ARBA" id="ARBA00023136"/>
    </source>
</evidence>
<feature type="transmembrane region" description="Helical" evidence="9">
    <location>
        <begin position="237"/>
        <end position="256"/>
    </location>
</feature>
<feature type="transmembrane region" description="Helical" evidence="9">
    <location>
        <begin position="203"/>
        <end position="225"/>
    </location>
</feature>
<dbReference type="PANTHER" id="PTHR42718">
    <property type="entry name" value="MAJOR FACILITATOR SUPERFAMILY MULTIDRUG TRANSPORTER MFSC"/>
    <property type="match status" value="1"/>
</dbReference>
<feature type="domain" description="Major facilitator superfamily (MFS) profile" evidence="10">
    <location>
        <begin position="52"/>
        <end position="500"/>
    </location>
</feature>
<feature type="transmembrane region" description="Helical" evidence="9">
    <location>
        <begin position="51"/>
        <end position="70"/>
    </location>
</feature>
<evidence type="ECO:0000256" key="2">
    <source>
        <dbReference type="ARBA" id="ARBA00022448"/>
    </source>
</evidence>
<dbReference type="EMBL" id="JAKFHA010000001">
    <property type="protein sequence ID" value="MCF2525825.1"/>
    <property type="molecule type" value="Genomic_DNA"/>
</dbReference>
<keyword evidence="4 9" id="KW-0812">Transmembrane</keyword>